<evidence type="ECO:0000256" key="5">
    <source>
        <dbReference type="ARBA" id="ARBA00022490"/>
    </source>
</evidence>
<dbReference type="InterPro" id="IPR047001">
    <property type="entry name" value="MnmG_C_subdom"/>
</dbReference>
<evidence type="ECO:0000256" key="1">
    <source>
        <dbReference type="ARBA" id="ARBA00001974"/>
    </source>
</evidence>
<feature type="domain" description="tRNA uridine 5-carboxymethylaminomethyl modification enzyme C-terminal subdomain" evidence="13">
    <location>
        <begin position="545"/>
        <end position="616"/>
    </location>
</feature>
<proteinExistence type="inferred from homology"/>
<protein>
    <recommendedName>
        <fullName evidence="4 12">tRNA uridine 5-carboxymethylaminomethyl modification enzyme MnmG</fullName>
    </recommendedName>
    <alternativeName>
        <fullName evidence="11 12">Glucose-inhibited division protein A</fullName>
    </alternativeName>
</protein>
<evidence type="ECO:0000256" key="7">
    <source>
        <dbReference type="ARBA" id="ARBA00022694"/>
    </source>
</evidence>
<comment type="similarity">
    <text evidence="3 12">Belongs to the MnmG family.</text>
</comment>
<comment type="caution">
    <text evidence="14">The sequence shown here is derived from an EMBL/GenBank/DDBJ whole genome shotgun (WGS) entry which is preliminary data.</text>
</comment>
<keyword evidence="5 12" id="KW-0963">Cytoplasm</keyword>
<comment type="function">
    <text evidence="2 12">NAD-binding protein involved in the addition of a carboxymethylaminomethyl (cmnm) group at the wobble position (U34) of certain tRNAs, forming tRNA-cmnm(5)s(2)U34.</text>
</comment>
<dbReference type="SUPFAM" id="SSF51905">
    <property type="entry name" value="FAD/NAD(P)-binding domain"/>
    <property type="match status" value="1"/>
</dbReference>
<dbReference type="InterPro" id="IPR020595">
    <property type="entry name" value="MnmG-rel_CS"/>
</dbReference>
<dbReference type="FunFam" id="1.10.150.570:FF:000001">
    <property type="entry name" value="tRNA uridine 5-carboxymethylaminomethyl modification enzyme MnmG"/>
    <property type="match status" value="1"/>
</dbReference>
<evidence type="ECO:0000256" key="10">
    <source>
        <dbReference type="ARBA" id="ARBA00025948"/>
    </source>
</evidence>
<evidence type="ECO:0000313" key="14">
    <source>
        <dbReference type="EMBL" id="MCU7550956.1"/>
    </source>
</evidence>
<reference evidence="14" key="1">
    <citation type="submission" date="2022-09" db="EMBL/GenBank/DDBJ databases">
        <authorList>
            <person name="Yuan C."/>
            <person name="Ke Z."/>
        </authorList>
    </citation>
    <scope>NUCLEOTIDE SEQUENCE</scope>
    <source>
        <strain evidence="14">LB-8</strain>
    </source>
</reference>
<dbReference type="InterPro" id="IPR036188">
    <property type="entry name" value="FAD/NAD-bd_sf"/>
</dbReference>
<keyword evidence="15" id="KW-1185">Reference proteome</keyword>
<evidence type="ECO:0000256" key="4">
    <source>
        <dbReference type="ARBA" id="ARBA00020461"/>
    </source>
</evidence>
<dbReference type="SMART" id="SM01228">
    <property type="entry name" value="GIDA_assoc_3"/>
    <property type="match status" value="1"/>
</dbReference>
<accession>A0A9X3B9B4</accession>
<dbReference type="InterPro" id="IPR002218">
    <property type="entry name" value="MnmG-rel"/>
</dbReference>
<evidence type="ECO:0000256" key="9">
    <source>
        <dbReference type="ARBA" id="ARBA00023027"/>
    </source>
</evidence>
<evidence type="ECO:0000256" key="11">
    <source>
        <dbReference type="ARBA" id="ARBA00031800"/>
    </source>
</evidence>
<evidence type="ECO:0000256" key="3">
    <source>
        <dbReference type="ARBA" id="ARBA00007653"/>
    </source>
</evidence>
<evidence type="ECO:0000256" key="8">
    <source>
        <dbReference type="ARBA" id="ARBA00022827"/>
    </source>
</evidence>
<feature type="binding site" evidence="12">
    <location>
        <begin position="270"/>
        <end position="284"/>
    </location>
    <ligand>
        <name>NAD(+)</name>
        <dbReference type="ChEBI" id="CHEBI:57540"/>
    </ligand>
</feature>
<comment type="subcellular location">
    <subcellularLocation>
        <location evidence="12">Cytoplasm</location>
    </subcellularLocation>
</comment>
<dbReference type="PROSITE" id="PS01281">
    <property type="entry name" value="GIDA_2"/>
    <property type="match status" value="1"/>
</dbReference>
<organism evidence="14 15">
    <name type="scientific">Paraflavisolibacter caeni</name>
    <dbReference type="NCBI Taxonomy" id="2982496"/>
    <lineage>
        <taxon>Bacteria</taxon>
        <taxon>Pseudomonadati</taxon>
        <taxon>Bacteroidota</taxon>
        <taxon>Chitinophagia</taxon>
        <taxon>Chitinophagales</taxon>
        <taxon>Chitinophagaceae</taxon>
        <taxon>Paraflavisolibacter</taxon>
    </lineage>
</organism>
<dbReference type="GO" id="GO:0030488">
    <property type="term" value="P:tRNA methylation"/>
    <property type="evidence" value="ECO:0007669"/>
    <property type="project" value="TreeGrafter"/>
</dbReference>
<name>A0A9X3B9B4_9BACT</name>
<comment type="subunit">
    <text evidence="10 12">Homodimer. Heterotetramer of two MnmE and two MnmG subunits.</text>
</comment>
<keyword evidence="6 12" id="KW-0285">Flavoprotein</keyword>
<dbReference type="Gene3D" id="1.10.10.1800">
    <property type="entry name" value="tRNA uridine 5-carboxymethylaminomethyl modification enzyme MnmG/GidA"/>
    <property type="match status" value="1"/>
</dbReference>
<dbReference type="Proteomes" id="UP001155483">
    <property type="component" value="Unassembled WGS sequence"/>
</dbReference>
<gene>
    <name evidence="12 14" type="primary">mnmG</name>
    <name evidence="12" type="synonym">gidA</name>
    <name evidence="14" type="ORF">OCK74_17680</name>
</gene>
<keyword evidence="9 12" id="KW-0520">NAD</keyword>
<feature type="binding site" evidence="12">
    <location>
        <begin position="11"/>
        <end position="16"/>
    </location>
    <ligand>
        <name>FAD</name>
        <dbReference type="ChEBI" id="CHEBI:57692"/>
    </ligand>
</feature>
<comment type="caution">
    <text evidence="12">Lacks conserved residue(s) required for the propagation of feature annotation.</text>
</comment>
<dbReference type="Gene3D" id="3.50.50.60">
    <property type="entry name" value="FAD/NAD(P)-binding domain"/>
    <property type="match status" value="2"/>
</dbReference>
<sequence>MFQEYDVIVVGAGHAGCEAAAAAANMGSKVLLVTMNLQTIAQMSCNPAMGGIAKGQIVREIDALGGYSAIVSDESMIQFRMLNRSKGPAMWSPRSQNDRMLFSQKWRERLEQTPNLDFYQDMVKEIIVEGGKASGVVTGLGHHIKARAVVLTNGTFLNGVIHIGEKKFGGGRAAEKAATGLTEQLVSLGLESDRLKTGTPPRVDSRSLDYSKMEEQKGDEEITGFSYTNSKKPKEQRSCWITYTNSQVHELLKTGFDRSPMFTGRIEGVGPRYCPSIEDKINRFAERDRHQIFVEPEGWNTVEIYVNGFSTSLPEDVQYAALRKVPGFENVKFFRPGYAIEYDYFPPTQLNYSLETKQIANLFFAGQINGTTGYEEAACQGIMAGINAHLKTKNEKPLILKRSEAYIGVLIDDLISKGTQEPYRMFTSRAEFRTLLRQDNADLRLTEISYRLGLASQERMDKVLSKRNEVEEIKTVLKNIQLEPGEINGLLEQLGSSSIIEKQRVEKILLRPNLQLKDIAQHVPKVQEALNSFQLESVEQAEIQTKYQVYIDKEKDLVSRMRQMEDLAIPDSFNYHSIQALSAEAKEKLNRIKPQTLGQASRISGINPSDVQILMVYMGR</sequence>
<dbReference type="InterPro" id="IPR004416">
    <property type="entry name" value="MnmG"/>
</dbReference>
<dbReference type="InterPro" id="IPR026904">
    <property type="entry name" value="MnmG_C"/>
</dbReference>
<dbReference type="Pfam" id="PF01134">
    <property type="entry name" value="GIDA"/>
    <property type="match status" value="1"/>
</dbReference>
<evidence type="ECO:0000313" key="15">
    <source>
        <dbReference type="Proteomes" id="UP001155483"/>
    </source>
</evidence>
<evidence type="ECO:0000256" key="2">
    <source>
        <dbReference type="ARBA" id="ARBA00003717"/>
    </source>
</evidence>
<dbReference type="Gene3D" id="1.10.150.570">
    <property type="entry name" value="GidA associated domain, C-terminal subdomain"/>
    <property type="match status" value="1"/>
</dbReference>
<dbReference type="FunFam" id="3.50.50.60:FF:000010">
    <property type="entry name" value="tRNA uridine 5-carboxymethylaminomethyl modification enzyme MnmG"/>
    <property type="match status" value="1"/>
</dbReference>
<dbReference type="PANTHER" id="PTHR11806">
    <property type="entry name" value="GLUCOSE INHIBITED DIVISION PROTEIN A"/>
    <property type="match status" value="1"/>
</dbReference>
<dbReference type="EMBL" id="JAOTIF010000016">
    <property type="protein sequence ID" value="MCU7550956.1"/>
    <property type="molecule type" value="Genomic_DNA"/>
</dbReference>
<dbReference type="FunFam" id="3.50.50.60:FF:000002">
    <property type="entry name" value="tRNA uridine 5-carboxymethylaminomethyl modification enzyme MnmG"/>
    <property type="match status" value="1"/>
</dbReference>
<dbReference type="InterPro" id="IPR044920">
    <property type="entry name" value="MnmG_C_subdom_sf"/>
</dbReference>
<dbReference type="Pfam" id="PF13932">
    <property type="entry name" value="SAM_GIDA_C"/>
    <property type="match status" value="1"/>
</dbReference>
<dbReference type="NCBIfam" id="TIGR00136">
    <property type="entry name" value="mnmG_gidA"/>
    <property type="match status" value="1"/>
</dbReference>
<keyword evidence="7 12" id="KW-0819">tRNA processing</keyword>
<dbReference type="Pfam" id="PF21680">
    <property type="entry name" value="GIDA_C_1st"/>
    <property type="match status" value="1"/>
</dbReference>
<dbReference type="HAMAP" id="MF_00129">
    <property type="entry name" value="MnmG_GidA"/>
    <property type="match status" value="1"/>
</dbReference>
<dbReference type="InterPro" id="IPR049312">
    <property type="entry name" value="GIDA_C_N"/>
</dbReference>
<dbReference type="FunFam" id="1.10.10.1800:FF:000003">
    <property type="entry name" value="tRNA uridine 5-carboxymethylaminomethyl modification enzyme MnmG"/>
    <property type="match status" value="1"/>
</dbReference>
<dbReference type="PANTHER" id="PTHR11806:SF0">
    <property type="entry name" value="PROTEIN MTO1 HOMOLOG, MITOCHONDRIAL"/>
    <property type="match status" value="1"/>
</dbReference>
<evidence type="ECO:0000256" key="6">
    <source>
        <dbReference type="ARBA" id="ARBA00022630"/>
    </source>
</evidence>
<dbReference type="GO" id="GO:0050660">
    <property type="term" value="F:flavin adenine dinucleotide binding"/>
    <property type="evidence" value="ECO:0007669"/>
    <property type="project" value="UniProtKB-UniRule"/>
</dbReference>
<keyword evidence="8 12" id="KW-0274">FAD</keyword>
<dbReference type="AlphaFoldDB" id="A0A9X3B9B4"/>
<dbReference type="GO" id="GO:0005829">
    <property type="term" value="C:cytosol"/>
    <property type="evidence" value="ECO:0007669"/>
    <property type="project" value="TreeGrafter"/>
</dbReference>
<dbReference type="PROSITE" id="PS01280">
    <property type="entry name" value="GIDA_1"/>
    <property type="match status" value="1"/>
</dbReference>
<dbReference type="InterPro" id="IPR040131">
    <property type="entry name" value="MnmG_N"/>
</dbReference>
<evidence type="ECO:0000259" key="13">
    <source>
        <dbReference type="SMART" id="SM01228"/>
    </source>
</evidence>
<comment type="cofactor">
    <cofactor evidence="1 12">
        <name>FAD</name>
        <dbReference type="ChEBI" id="CHEBI:57692"/>
    </cofactor>
</comment>
<dbReference type="GO" id="GO:0002098">
    <property type="term" value="P:tRNA wobble uridine modification"/>
    <property type="evidence" value="ECO:0007669"/>
    <property type="project" value="InterPro"/>
</dbReference>
<dbReference type="RefSeq" id="WP_279298395.1">
    <property type="nucleotide sequence ID" value="NZ_JAOTIF010000016.1"/>
</dbReference>
<reference evidence="14" key="2">
    <citation type="submission" date="2023-04" db="EMBL/GenBank/DDBJ databases">
        <title>Paracnuella aquatica gen. nov., sp. nov., a member of the family Chitinophagaceae isolated from a hot spring.</title>
        <authorList>
            <person name="Wang C."/>
        </authorList>
    </citation>
    <scope>NUCLEOTIDE SEQUENCE</scope>
    <source>
        <strain evidence="14">LB-8</strain>
    </source>
</reference>
<evidence type="ECO:0000256" key="12">
    <source>
        <dbReference type="HAMAP-Rule" id="MF_00129"/>
    </source>
</evidence>